<gene>
    <name evidence="2" type="ORF">PSALAMII_LOCUS1078</name>
</gene>
<keyword evidence="1" id="KW-0732">Signal</keyword>
<dbReference type="InterPro" id="IPR005197">
    <property type="entry name" value="Glyco_hydro_71"/>
</dbReference>
<evidence type="ECO:0000313" key="2">
    <source>
        <dbReference type="EMBL" id="CAG8264466.1"/>
    </source>
</evidence>
<accession>A0A9W4IA48</accession>
<dbReference type="Pfam" id="PF03659">
    <property type="entry name" value="Glyco_hydro_71"/>
    <property type="match status" value="1"/>
</dbReference>
<dbReference type="CDD" id="cd11577">
    <property type="entry name" value="GH71"/>
    <property type="match status" value="1"/>
</dbReference>
<comment type="caution">
    <text evidence="2">The sequence shown here is derived from an EMBL/GenBank/DDBJ whole genome shotgun (WGS) entry which is preliminary data.</text>
</comment>
<dbReference type="GO" id="GO:0051118">
    <property type="term" value="F:glucan endo-1,3-alpha-glucosidase activity"/>
    <property type="evidence" value="ECO:0007669"/>
    <property type="project" value="InterPro"/>
</dbReference>
<dbReference type="Gene3D" id="3.20.20.80">
    <property type="entry name" value="Glycosidases"/>
    <property type="match status" value="1"/>
</dbReference>
<name>A0A9W4IA48_9EURO</name>
<dbReference type="PROSITE" id="PS51257">
    <property type="entry name" value="PROKAR_LIPOPROTEIN"/>
    <property type="match status" value="1"/>
</dbReference>
<organism evidence="2 3">
    <name type="scientific">Penicillium salamii</name>
    <dbReference type="NCBI Taxonomy" id="1612424"/>
    <lineage>
        <taxon>Eukaryota</taxon>
        <taxon>Fungi</taxon>
        <taxon>Dikarya</taxon>
        <taxon>Ascomycota</taxon>
        <taxon>Pezizomycotina</taxon>
        <taxon>Eurotiomycetes</taxon>
        <taxon>Eurotiomycetidae</taxon>
        <taxon>Eurotiales</taxon>
        <taxon>Aspergillaceae</taxon>
        <taxon>Penicillium</taxon>
    </lineage>
</organism>
<reference evidence="2" key="1">
    <citation type="submission" date="2021-07" db="EMBL/GenBank/DDBJ databases">
        <authorList>
            <person name="Branca A.L. A."/>
        </authorList>
    </citation>
    <scope>NUCLEOTIDE SEQUENCE</scope>
</reference>
<proteinExistence type="predicted"/>
<dbReference type="Proteomes" id="UP001152646">
    <property type="component" value="Unassembled WGS sequence"/>
</dbReference>
<sequence>MRLFVAWVTALLLACRVQAAAVFAHFMVTNSANYTSSDWQNDMKLAQDAHIDAFALNMAYDDPTNTKALPAAFAAADSVGFKLFFSFDYAGNGDWPMTDVVKLISQYSAHSSYFFYKGKAFVSTFEGPDRAKDWRTIKLATDCFFVPSWSSLGAKPAVETGVVDGLFSWAGWPWGGQDMDTYIDASYIQYLDKLPYMMPVSPWFFTNLPGYKKNWVWRGDHLWHDRWQEVLFVQPEFVQIISWNDYGESHYIGPLYDKAMEAFEIGQAPFNYVTDMPHDGWRTTLPYWIDMYKTGSAEVTQESITAWYRLAPAAACGSGGTSGNTASQLQIEFPPAEMAQDRVFFSAVLGSFSGAVVSIGGDAQTVGWSSVPGDDVGAYHGSVAFGGRTGPVTVSLMRDNVVIATVEGKAVSGSCPNGIQNWNAWVGSAKTGSTVSAKTTIPLSEQKCTNGTGANNFAGLCEFGCTYGYCPLGACTCTEMGIGHKKPNSTGVLGYPISGEGASYSGLCNFDCNLGFCPPSSCGTVEVPLSTPSVSPFLPPACTAGTGAGNLAGLCDFSCTHGFCPMNACTCTGQGAVNVMNPTTDVTGEAAPGQDATILGPLCEYTCQRGYCPEGACISRTGSSTGSGSGSGSASDGGSDGSHGTGDLYVAASVADSKSGSNIATGSAPLNIIVAPSTLASTTTFSVGPLVMPIEVAWPTTKTVTISGQTTVTTTVTRTVQNTTFAIPDIKTTRIPWWNWNITAPHVTQASTTLFPSFSLDPIVFTDPPNPQDPTHPEPAYRTVYPPPWPWSTASLSVEVPTPTIKFTTGSTPGPTCTADCGTKCTSFCHKPCLVNCDDPKAHESWEDPADPDPPTSHSKCSGPDCDDSGGCTGPSCVKKGCTGTDCDTDNHVCLGPDCEQTGCLGSGCKSNGVCTSGTKCQTVGCYGNDCNGSGLCLALDCISLGCIGLDCISSTGKCTGSRCSKVTCSGPNCKNGKCVGEGCTPEESDCDSVEADICTETVYSSLVTPASTYTTKTSTSCETITACDVEASTTTTTVSSKPPVIVTIEPYPDYPVMNDAEVTSVRKSMEDMFSSIWATTTTSSPSEPTDIPIGGDCDNNAYCTGDCPKGQSIGCNNGKCSCSVDQNPPPYGTMCQSVTDCNRVYSCALGDNMVCETRSYSNGEPLCLCIKGSS</sequence>
<evidence type="ECO:0000256" key="1">
    <source>
        <dbReference type="SAM" id="SignalP"/>
    </source>
</evidence>
<dbReference type="AlphaFoldDB" id="A0A9W4IA48"/>
<feature type="chain" id="PRO_5040806236" evidence="1">
    <location>
        <begin position="20"/>
        <end position="1175"/>
    </location>
</feature>
<dbReference type="OrthoDB" id="1046782at2759"/>
<feature type="signal peptide" evidence="1">
    <location>
        <begin position="1"/>
        <end position="19"/>
    </location>
</feature>
<evidence type="ECO:0000313" key="3">
    <source>
        <dbReference type="Proteomes" id="UP001152646"/>
    </source>
</evidence>
<dbReference type="EMBL" id="CAJVPA010000044">
    <property type="protein sequence ID" value="CAG8264466.1"/>
    <property type="molecule type" value="Genomic_DNA"/>
</dbReference>
<protein>
    <submittedName>
        <fullName evidence="2">Uncharacterized protein</fullName>
    </submittedName>
</protein>